<evidence type="ECO:0000256" key="4">
    <source>
        <dbReference type="ARBA" id="ARBA00023274"/>
    </source>
</evidence>
<dbReference type="Proteomes" id="UP001154266">
    <property type="component" value="Unassembled WGS sequence"/>
</dbReference>
<dbReference type="PANTHER" id="PTHR33284:SF1">
    <property type="entry name" value="RIBOSOMAL PROTEIN L25_GLN-TRNA SYNTHETASE, ANTI-CODON-BINDING DOMAIN-CONTAINING PROTEIN"/>
    <property type="match status" value="1"/>
</dbReference>
<dbReference type="InterPro" id="IPR011035">
    <property type="entry name" value="Ribosomal_bL25/Gln-tRNA_synth"/>
</dbReference>
<dbReference type="InterPro" id="IPR020930">
    <property type="entry name" value="Ribosomal_uL5_bac-type"/>
</dbReference>
<evidence type="ECO:0000313" key="12">
    <source>
        <dbReference type="Proteomes" id="UP001154266"/>
    </source>
</evidence>
<comment type="similarity">
    <text evidence="5">Belongs to the bacterial ribosomal protein bL25 family. CTC subfamily.</text>
</comment>
<evidence type="ECO:0000313" key="9">
    <source>
        <dbReference type="EMBL" id="BBZ18776.1"/>
    </source>
</evidence>
<dbReference type="GO" id="GO:0003735">
    <property type="term" value="F:structural constituent of ribosome"/>
    <property type="evidence" value="ECO:0007669"/>
    <property type="project" value="InterPro"/>
</dbReference>
<evidence type="ECO:0000256" key="1">
    <source>
        <dbReference type="ARBA" id="ARBA00022730"/>
    </source>
</evidence>
<dbReference type="InterPro" id="IPR037121">
    <property type="entry name" value="Ribosomal_bL25_C"/>
</dbReference>
<dbReference type="AlphaFoldDB" id="A0A7I7WM80"/>
<sequence>MARNAPNNIAAAVRTETGKGASRRARRNGKVPTVLYGHGSDPQHLELDAHDFSAVLRHAGTNAVLTLDIEGKEQLALTKSLVIHPIRRNITHADLLVVRRGEKVTVEVNVIVEGEAAPGTLVTQDSNSIEIEADVQSIPENLTVSVEGAEIGTQFTASAIPLPDGVSLISDPELLVVNVVAAPTEQDLEAEGAGEAGAEEAEGEAAEGEAAEGEGEGEAGEAPAAESE</sequence>
<dbReference type="RefSeq" id="WP_163687251.1">
    <property type="nucleotide sequence ID" value="NZ_AP022608.1"/>
</dbReference>
<evidence type="ECO:0000256" key="6">
    <source>
        <dbReference type="SAM" id="MobiDB-lite"/>
    </source>
</evidence>
<comment type="function">
    <text evidence="5">This is one of the proteins that binds to the 5S RNA in the ribosome where it forms part of the central protuberance.</text>
</comment>
<feature type="compositionally biased region" description="Acidic residues" evidence="6">
    <location>
        <begin position="186"/>
        <end position="219"/>
    </location>
</feature>
<dbReference type="Proteomes" id="UP000466187">
    <property type="component" value="Chromosome"/>
</dbReference>
<evidence type="ECO:0000256" key="3">
    <source>
        <dbReference type="ARBA" id="ARBA00022980"/>
    </source>
</evidence>
<dbReference type="InterPro" id="IPR029751">
    <property type="entry name" value="Ribosomal_L25_dom"/>
</dbReference>
<dbReference type="Gene3D" id="2.170.120.20">
    <property type="entry name" value="Ribosomal protein L25, beta domain"/>
    <property type="match status" value="1"/>
</dbReference>
<evidence type="ECO:0000313" key="11">
    <source>
        <dbReference type="Proteomes" id="UP000466187"/>
    </source>
</evidence>
<dbReference type="GO" id="GO:0006412">
    <property type="term" value="P:translation"/>
    <property type="evidence" value="ECO:0007669"/>
    <property type="project" value="UniProtKB-UniRule"/>
</dbReference>
<protein>
    <recommendedName>
        <fullName evidence="5">Large ribosomal subunit protein bL25</fullName>
    </recommendedName>
    <alternativeName>
        <fullName evidence="5">General stress protein CTC</fullName>
    </alternativeName>
</protein>
<feature type="region of interest" description="Disordered" evidence="6">
    <location>
        <begin position="186"/>
        <end position="228"/>
    </location>
</feature>
<keyword evidence="4 5" id="KW-0687">Ribonucleoprotein</keyword>
<name>A0A7I7WM80_MYCGU</name>
<dbReference type="InterPro" id="IPR001021">
    <property type="entry name" value="Ribosomal_bL25_long"/>
</dbReference>
<dbReference type="GO" id="GO:0022625">
    <property type="term" value="C:cytosolic large ribosomal subunit"/>
    <property type="evidence" value="ECO:0007669"/>
    <property type="project" value="TreeGrafter"/>
</dbReference>
<accession>A0A7I7WM80</accession>
<reference evidence="9 11" key="1">
    <citation type="journal article" date="2019" name="Emerg. Microbes Infect.">
        <title>Comprehensive subspecies identification of 175 nontuberculous mycobacteria species based on 7547 genomic profiles.</title>
        <authorList>
            <person name="Matsumoto Y."/>
            <person name="Kinjo T."/>
            <person name="Motooka D."/>
            <person name="Nabeya D."/>
            <person name="Jung N."/>
            <person name="Uechi K."/>
            <person name="Horii T."/>
            <person name="Iida T."/>
            <person name="Fujita J."/>
            <person name="Nakamura S."/>
        </authorList>
    </citation>
    <scope>NUCLEOTIDE SEQUENCE [LARGE SCALE GENOMIC DNA]</scope>
    <source>
        <strain evidence="9 11">JCM 12688</strain>
    </source>
</reference>
<dbReference type="EMBL" id="AP022608">
    <property type="protein sequence ID" value="BBZ18776.1"/>
    <property type="molecule type" value="Genomic_DNA"/>
</dbReference>
<dbReference type="EMBL" id="JAKZMO010000019">
    <property type="protein sequence ID" value="MDG5485246.1"/>
    <property type="molecule type" value="Genomic_DNA"/>
</dbReference>
<keyword evidence="3 5" id="KW-0689">Ribosomal protein</keyword>
<dbReference type="InterPro" id="IPR020056">
    <property type="entry name" value="Rbsml_bL25/Gln-tRNA_synth_N"/>
</dbReference>
<dbReference type="SUPFAM" id="SSF50715">
    <property type="entry name" value="Ribosomal protein L25-like"/>
    <property type="match status" value="1"/>
</dbReference>
<keyword evidence="1 5" id="KW-0699">rRNA-binding</keyword>
<reference evidence="10" key="3">
    <citation type="journal article" date="2023" name="Environ. Microbiol.">
        <title>The 2-methylpropene degradation pathway in Mycobacteriaceae family strains.</title>
        <authorList>
            <person name="Helbich S."/>
            <person name="Barrantes I."/>
            <person name="Dos Anjos Borges L.G."/>
            <person name="Pieper D.H."/>
            <person name="Vainshtein Y."/>
            <person name="Sohn K."/>
            <person name="Engesser K.H."/>
        </authorList>
    </citation>
    <scope>NUCLEOTIDE SEQUENCE</scope>
    <source>
        <strain evidence="10">IBE100</strain>
    </source>
</reference>
<evidence type="ECO:0000259" key="8">
    <source>
        <dbReference type="Pfam" id="PF14693"/>
    </source>
</evidence>
<keyword evidence="12" id="KW-1185">Reference proteome</keyword>
<dbReference type="InterPro" id="IPR020057">
    <property type="entry name" value="Ribosomal_bL25_b-dom"/>
</dbReference>
<evidence type="ECO:0000259" key="7">
    <source>
        <dbReference type="Pfam" id="PF01386"/>
    </source>
</evidence>
<feature type="domain" description="Large ribosomal subunit protein bL25 L25" evidence="7">
    <location>
        <begin position="9"/>
        <end position="95"/>
    </location>
</feature>
<dbReference type="PANTHER" id="PTHR33284">
    <property type="entry name" value="RIBOSOMAL PROTEIN L25/GLN-TRNA SYNTHETASE, ANTI-CODON-BINDING DOMAIN-CONTAINING PROTEIN"/>
    <property type="match status" value="1"/>
</dbReference>
<organism evidence="9 11">
    <name type="scientific">Mycolicibacterium gadium</name>
    <name type="common">Mycobacterium gadium</name>
    <dbReference type="NCBI Taxonomy" id="1794"/>
    <lineage>
        <taxon>Bacteria</taxon>
        <taxon>Bacillati</taxon>
        <taxon>Actinomycetota</taxon>
        <taxon>Actinomycetes</taxon>
        <taxon>Mycobacteriales</taxon>
        <taxon>Mycobacteriaceae</taxon>
        <taxon>Mycolicibacterium</taxon>
    </lineage>
</organism>
<dbReference type="NCBIfam" id="NF004131">
    <property type="entry name" value="PRK05618.2-1"/>
    <property type="match status" value="1"/>
</dbReference>
<reference evidence="9" key="2">
    <citation type="submission" date="2020-02" db="EMBL/GenBank/DDBJ databases">
        <authorList>
            <person name="Matsumoto Y."/>
            <person name="Motooka D."/>
            <person name="Nakamura S."/>
        </authorList>
    </citation>
    <scope>NUCLEOTIDE SEQUENCE</scope>
    <source>
        <strain evidence="9">JCM 12688</strain>
    </source>
</reference>
<dbReference type="Gene3D" id="2.40.240.10">
    <property type="entry name" value="Ribosomal Protein L25, Chain P"/>
    <property type="match status" value="1"/>
</dbReference>
<evidence type="ECO:0000256" key="2">
    <source>
        <dbReference type="ARBA" id="ARBA00022884"/>
    </source>
</evidence>
<dbReference type="KEGG" id="mgad:MGAD_31110"/>
<dbReference type="CDD" id="cd00495">
    <property type="entry name" value="Ribosomal_L25_TL5_CTC"/>
    <property type="match status" value="1"/>
</dbReference>
<feature type="domain" description="Large ribosomal subunit protein bL25 beta" evidence="8">
    <location>
        <begin position="103"/>
        <end position="182"/>
    </location>
</feature>
<dbReference type="GO" id="GO:0008097">
    <property type="term" value="F:5S rRNA binding"/>
    <property type="evidence" value="ECO:0007669"/>
    <property type="project" value="InterPro"/>
</dbReference>
<dbReference type="Pfam" id="PF01386">
    <property type="entry name" value="Ribosomal_L25p"/>
    <property type="match status" value="1"/>
</dbReference>
<evidence type="ECO:0000313" key="10">
    <source>
        <dbReference type="EMBL" id="MDG5485246.1"/>
    </source>
</evidence>
<dbReference type="HAMAP" id="MF_01334">
    <property type="entry name" value="Ribosomal_bL25_CTC"/>
    <property type="match status" value="1"/>
</dbReference>
<evidence type="ECO:0000256" key="5">
    <source>
        <dbReference type="HAMAP-Rule" id="MF_01334"/>
    </source>
</evidence>
<proteinExistence type="inferred from homology"/>
<dbReference type="Pfam" id="PF14693">
    <property type="entry name" value="Ribosomal_TL5_C"/>
    <property type="match status" value="1"/>
</dbReference>
<gene>
    <name evidence="5 9" type="primary">rplY</name>
    <name evidence="5" type="synonym">ctc</name>
    <name evidence="9" type="ORF">MGAD_31110</name>
    <name evidence="10" type="ORF">MNO81_20815</name>
</gene>
<dbReference type="NCBIfam" id="TIGR00731">
    <property type="entry name" value="bL25_bact_ctc"/>
    <property type="match status" value="1"/>
</dbReference>
<keyword evidence="2 5" id="KW-0694">RNA-binding</keyword>
<comment type="subunit">
    <text evidence="5">Part of the 50S ribosomal subunit; part of the 5S rRNA/L5/L18/L25 subcomplex. Contacts the 5S rRNA. Binds to the 5S rRNA independently of L5 and L18.</text>
</comment>